<dbReference type="RefSeq" id="WP_093023698.1">
    <property type="nucleotide sequence ID" value="NZ_FPBK01000002.1"/>
</dbReference>
<dbReference type="OrthoDB" id="5526466at2"/>
<dbReference type="Pfam" id="PF02643">
    <property type="entry name" value="DUF192"/>
    <property type="match status" value="1"/>
</dbReference>
<dbReference type="PANTHER" id="PTHR37953:SF1">
    <property type="entry name" value="UPF0127 PROTEIN MJ1496"/>
    <property type="match status" value="1"/>
</dbReference>
<organism evidence="1 2">
    <name type="scientific">Pustulibacterium marinum</name>
    <dbReference type="NCBI Taxonomy" id="1224947"/>
    <lineage>
        <taxon>Bacteria</taxon>
        <taxon>Pseudomonadati</taxon>
        <taxon>Bacteroidota</taxon>
        <taxon>Flavobacteriia</taxon>
        <taxon>Flavobacteriales</taxon>
        <taxon>Flavobacteriaceae</taxon>
        <taxon>Pustulibacterium</taxon>
    </lineage>
</organism>
<dbReference type="PANTHER" id="PTHR37953">
    <property type="entry name" value="UPF0127 PROTEIN MJ1496"/>
    <property type="match status" value="1"/>
</dbReference>
<proteinExistence type="predicted"/>
<dbReference type="InterPro" id="IPR038695">
    <property type="entry name" value="Saro_0823-like_sf"/>
</dbReference>
<dbReference type="STRING" id="1224947.SAMN05216480_102118"/>
<keyword evidence="2" id="KW-1185">Reference proteome</keyword>
<protein>
    <recommendedName>
        <fullName evidence="3">DUF192 domain-containing protein</fullName>
    </recommendedName>
</protein>
<dbReference type="InterPro" id="IPR003795">
    <property type="entry name" value="DUF192"/>
</dbReference>
<dbReference type="Proteomes" id="UP000199138">
    <property type="component" value="Unassembled WGS sequence"/>
</dbReference>
<accession>A0A1I7FQ71</accession>
<evidence type="ECO:0000313" key="2">
    <source>
        <dbReference type="Proteomes" id="UP000199138"/>
    </source>
</evidence>
<dbReference type="AlphaFoldDB" id="A0A1I7FQ71"/>
<reference evidence="1 2" key="1">
    <citation type="submission" date="2016-10" db="EMBL/GenBank/DDBJ databases">
        <authorList>
            <person name="de Groot N.N."/>
        </authorList>
    </citation>
    <scope>NUCLEOTIDE SEQUENCE [LARGE SCALE GENOMIC DNA]</scope>
    <source>
        <strain evidence="1 2">CGMCC 1.12333</strain>
    </source>
</reference>
<sequence length="170" mass="19320">MKRHFTKIAIALICLGLVSTYIISAYKGYKNRNGKNIEMPEVKFTKEGTLSILDADGNSIKDLEIEVAKTPYETQTGLMYRKTMEENRGMLFMFPRESVHSFYMRNTLIPLDILYINKNLEIVSFAKNAKPMDETSLPSGKAVQYALEVNGGMMDKWGVEVGDKISFKED</sequence>
<gene>
    <name evidence="1" type="ORF">SAMN05216480_102118</name>
</gene>
<dbReference type="Gene3D" id="2.60.120.1140">
    <property type="entry name" value="Protein of unknown function DUF192"/>
    <property type="match status" value="1"/>
</dbReference>
<evidence type="ECO:0008006" key="3">
    <source>
        <dbReference type="Google" id="ProtNLM"/>
    </source>
</evidence>
<name>A0A1I7FQ71_9FLAO</name>
<evidence type="ECO:0000313" key="1">
    <source>
        <dbReference type="EMBL" id="SFU38352.1"/>
    </source>
</evidence>
<dbReference type="EMBL" id="FPBK01000002">
    <property type="protein sequence ID" value="SFU38352.1"/>
    <property type="molecule type" value="Genomic_DNA"/>
</dbReference>